<sequence>MHPCDVLRKEEKTRIKCRHRWLLHISCSDRPCGSKSSYYQLHLLNDSDLQEGLKCYAHDSLPSNPFLIYMLPCQISFSFFHEINILTVFF</sequence>
<name>A0A0A9CTK4_ARUDO</name>
<proteinExistence type="predicted"/>
<protein>
    <submittedName>
        <fullName evidence="1">Uncharacterized protein</fullName>
    </submittedName>
</protein>
<organism evidence="1">
    <name type="scientific">Arundo donax</name>
    <name type="common">Giant reed</name>
    <name type="synonym">Donax arundinaceus</name>
    <dbReference type="NCBI Taxonomy" id="35708"/>
    <lineage>
        <taxon>Eukaryota</taxon>
        <taxon>Viridiplantae</taxon>
        <taxon>Streptophyta</taxon>
        <taxon>Embryophyta</taxon>
        <taxon>Tracheophyta</taxon>
        <taxon>Spermatophyta</taxon>
        <taxon>Magnoliopsida</taxon>
        <taxon>Liliopsida</taxon>
        <taxon>Poales</taxon>
        <taxon>Poaceae</taxon>
        <taxon>PACMAD clade</taxon>
        <taxon>Arundinoideae</taxon>
        <taxon>Arundineae</taxon>
        <taxon>Arundo</taxon>
    </lineage>
</organism>
<dbReference type="AlphaFoldDB" id="A0A0A9CTK4"/>
<accession>A0A0A9CTK4</accession>
<evidence type="ECO:0000313" key="1">
    <source>
        <dbReference type="EMBL" id="JAD77768.1"/>
    </source>
</evidence>
<reference evidence="1" key="2">
    <citation type="journal article" date="2015" name="Data Brief">
        <title>Shoot transcriptome of the giant reed, Arundo donax.</title>
        <authorList>
            <person name="Barrero R.A."/>
            <person name="Guerrero F.D."/>
            <person name="Moolhuijzen P."/>
            <person name="Goolsby J.A."/>
            <person name="Tidwell J."/>
            <person name="Bellgard S.E."/>
            <person name="Bellgard M.I."/>
        </authorList>
    </citation>
    <scope>NUCLEOTIDE SEQUENCE</scope>
    <source>
        <tissue evidence="1">Shoot tissue taken approximately 20 cm above the soil surface</tissue>
    </source>
</reference>
<reference evidence="1" key="1">
    <citation type="submission" date="2014-09" db="EMBL/GenBank/DDBJ databases">
        <authorList>
            <person name="Magalhaes I.L.F."/>
            <person name="Oliveira U."/>
            <person name="Santos F.R."/>
            <person name="Vidigal T.H.D.A."/>
            <person name="Brescovit A.D."/>
            <person name="Santos A.J."/>
        </authorList>
    </citation>
    <scope>NUCLEOTIDE SEQUENCE</scope>
    <source>
        <tissue evidence="1">Shoot tissue taken approximately 20 cm above the soil surface</tissue>
    </source>
</reference>
<dbReference type="EMBL" id="GBRH01220127">
    <property type="protein sequence ID" value="JAD77768.1"/>
    <property type="molecule type" value="Transcribed_RNA"/>
</dbReference>